<proteinExistence type="predicted"/>
<reference evidence="1 2" key="1">
    <citation type="submission" date="2022-07" db="EMBL/GenBank/DDBJ databases">
        <title>Degradation activity of malathion, p-nitrophenol and potential low-temperature adaptation strategy of Rhodococcus sp. FXJ9.536.</title>
        <authorList>
            <person name="Huang J."/>
            <person name="Huang Y."/>
        </authorList>
    </citation>
    <scope>NUCLEOTIDE SEQUENCE [LARGE SCALE GENOMIC DNA]</scope>
    <source>
        <strain evidence="1 2">FXJ9.536</strain>
    </source>
</reference>
<name>A0ABT1QCM1_9NOCA</name>
<organism evidence="1 2">
    <name type="scientific">Rhodococcus tibetensis</name>
    <dbReference type="NCBI Taxonomy" id="2965064"/>
    <lineage>
        <taxon>Bacteria</taxon>
        <taxon>Bacillati</taxon>
        <taxon>Actinomycetota</taxon>
        <taxon>Actinomycetes</taxon>
        <taxon>Mycobacteriales</taxon>
        <taxon>Nocardiaceae</taxon>
        <taxon>Rhodococcus</taxon>
    </lineage>
</organism>
<dbReference type="EMBL" id="JANFQF010000009">
    <property type="protein sequence ID" value="MCQ4120006.1"/>
    <property type="molecule type" value="Genomic_DNA"/>
</dbReference>
<evidence type="ECO:0000313" key="2">
    <source>
        <dbReference type="Proteomes" id="UP001524501"/>
    </source>
</evidence>
<dbReference type="RefSeq" id="WP_255968715.1">
    <property type="nucleotide sequence ID" value="NZ_JANFQF010000009.1"/>
</dbReference>
<accession>A0ABT1QCM1</accession>
<gene>
    <name evidence="1" type="ORF">NOF53_12625</name>
</gene>
<sequence length="146" mass="16539">MTVPGAWVDVTAGYRSAADLGSFAADVEPFAITAHVHAFPDMYQDIRTSGRTRMELGDAEAEAWARIMFGPRWADYAYQLTVEIPDRLKRQIPPYQKVFTLLVDRNGDPMLAPDNYRWGMLFFSLSAPRRLEPSPENTELRTLLAT</sequence>
<evidence type="ECO:0000313" key="1">
    <source>
        <dbReference type="EMBL" id="MCQ4120006.1"/>
    </source>
</evidence>
<keyword evidence="2" id="KW-1185">Reference proteome</keyword>
<protein>
    <submittedName>
        <fullName evidence="1">Uncharacterized protein</fullName>
    </submittedName>
</protein>
<dbReference type="Proteomes" id="UP001524501">
    <property type="component" value="Unassembled WGS sequence"/>
</dbReference>
<comment type="caution">
    <text evidence="1">The sequence shown here is derived from an EMBL/GenBank/DDBJ whole genome shotgun (WGS) entry which is preliminary data.</text>
</comment>